<dbReference type="InterPro" id="IPR036866">
    <property type="entry name" value="RibonucZ/Hydroxyglut_hydro"/>
</dbReference>
<feature type="domain" description="Zn-dependent metallo-hydrolase RNA specificity" evidence="1">
    <location>
        <begin position="2"/>
        <end position="52"/>
    </location>
</feature>
<dbReference type="Pfam" id="PF07521">
    <property type="entry name" value="RMMBL"/>
    <property type="match status" value="1"/>
</dbReference>
<dbReference type="InterPro" id="IPR011108">
    <property type="entry name" value="RMMBL"/>
</dbReference>
<dbReference type="EMBL" id="NNRL01000165">
    <property type="protein sequence ID" value="OYR08583.1"/>
    <property type="molecule type" value="Genomic_DNA"/>
</dbReference>
<evidence type="ECO:0000313" key="3">
    <source>
        <dbReference type="Proteomes" id="UP000216478"/>
    </source>
</evidence>
<dbReference type="SUPFAM" id="SSF56281">
    <property type="entry name" value="Metallo-hydrolase/oxidoreductase"/>
    <property type="match status" value="1"/>
</dbReference>
<reference evidence="2 3" key="1">
    <citation type="submission" date="2017-07" db="EMBL/GenBank/DDBJ databases">
        <title>Phylogenetic study on the rhizospheric bacterium Ochrobactrum sp. A44.</title>
        <authorList>
            <person name="Krzyzanowska D.M."/>
            <person name="Ossowicki A."/>
            <person name="Rajewska M."/>
            <person name="Maciag T."/>
            <person name="Kaczynski Z."/>
            <person name="Czerwicka M."/>
            <person name="Jafra S."/>
        </authorList>
    </citation>
    <scope>NUCLEOTIDE SEQUENCE [LARGE SCALE GENOMIC DNA]</scope>
    <source>
        <strain evidence="2 3">OgA9a</strain>
    </source>
</reference>
<dbReference type="RefSeq" id="WP_407923796.1">
    <property type="nucleotide sequence ID" value="NZ_NNRL01000165.1"/>
</dbReference>
<sequence length="61" mass="7008">MLSAHADANELMRWLSGFRRPPSRVFIVHGEDDASEALRVRIDRELGWNAVVSRQNQAFDL</sequence>
<dbReference type="Gene3D" id="3.60.15.10">
    <property type="entry name" value="Ribonuclease Z/Hydroxyacylglutathione hydrolase-like"/>
    <property type="match status" value="1"/>
</dbReference>
<proteinExistence type="predicted"/>
<evidence type="ECO:0000259" key="1">
    <source>
        <dbReference type="Pfam" id="PF07521"/>
    </source>
</evidence>
<organism evidence="2 3">
    <name type="scientific">Brucella grignonensis</name>
    <dbReference type="NCBI Taxonomy" id="94627"/>
    <lineage>
        <taxon>Bacteria</taxon>
        <taxon>Pseudomonadati</taxon>
        <taxon>Pseudomonadota</taxon>
        <taxon>Alphaproteobacteria</taxon>
        <taxon>Hyphomicrobiales</taxon>
        <taxon>Brucellaceae</taxon>
        <taxon>Brucella/Ochrobactrum group</taxon>
        <taxon>Brucella</taxon>
    </lineage>
</organism>
<accession>A0A256F1C7</accession>
<dbReference type="Proteomes" id="UP000216478">
    <property type="component" value="Unassembled WGS sequence"/>
</dbReference>
<name>A0A256F1C7_9HYPH</name>
<dbReference type="AlphaFoldDB" id="A0A256F1C7"/>
<comment type="caution">
    <text evidence="2">The sequence shown here is derived from an EMBL/GenBank/DDBJ whole genome shotgun (WGS) entry which is preliminary data.</text>
</comment>
<gene>
    <name evidence="2" type="ORF">CEV33_3131</name>
</gene>
<evidence type="ECO:0000313" key="2">
    <source>
        <dbReference type="EMBL" id="OYR08583.1"/>
    </source>
</evidence>
<protein>
    <submittedName>
        <fullName evidence="2">RNA-metabolising metallo-beta-lactamase family protein</fullName>
    </submittedName>
</protein>
<keyword evidence="3" id="KW-1185">Reference proteome</keyword>